<reference evidence="2" key="1">
    <citation type="submission" date="2021-06" db="EMBL/GenBank/DDBJ databases">
        <authorList>
            <person name="Kallberg Y."/>
            <person name="Tangrot J."/>
            <person name="Rosling A."/>
        </authorList>
    </citation>
    <scope>NUCLEOTIDE SEQUENCE</scope>
    <source>
        <strain evidence="2">FL130A</strain>
    </source>
</reference>
<organism evidence="2 3">
    <name type="scientific">Ambispora leptoticha</name>
    <dbReference type="NCBI Taxonomy" id="144679"/>
    <lineage>
        <taxon>Eukaryota</taxon>
        <taxon>Fungi</taxon>
        <taxon>Fungi incertae sedis</taxon>
        <taxon>Mucoromycota</taxon>
        <taxon>Glomeromycotina</taxon>
        <taxon>Glomeromycetes</taxon>
        <taxon>Archaeosporales</taxon>
        <taxon>Ambisporaceae</taxon>
        <taxon>Ambispora</taxon>
    </lineage>
</organism>
<protein>
    <submittedName>
        <fullName evidence="2">6755_t:CDS:1</fullName>
    </submittedName>
</protein>
<name>A0A9N9BWR9_9GLOM</name>
<evidence type="ECO:0000256" key="1">
    <source>
        <dbReference type="ARBA" id="ARBA00022857"/>
    </source>
</evidence>
<accession>A0A9N9BWR9</accession>
<dbReference type="InterPro" id="IPR051164">
    <property type="entry name" value="NmrA-like_oxidored"/>
</dbReference>
<proteinExistence type="predicted"/>
<dbReference type="InterPro" id="IPR036291">
    <property type="entry name" value="NAD(P)-bd_dom_sf"/>
</dbReference>
<gene>
    <name evidence="2" type="ORF">ALEPTO_LOCUS7186</name>
</gene>
<evidence type="ECO:0000313" key="3">
    <source>
        <dbReference type="Proteomes" id="UP000789508"/>
    </source>
</evidence>
<dbReference type="PANTHER" id="PTHR42748">
    <property type="entry name" value="NITROGEN METABOLITE REPRESSION PROTEIN NMRA FAMILY MEMBER"/>
    <property type="match status" value="1"/>
</dbReference>
<keyword evidence="3" id="KW-1185">Reference proteome</keyword>
<keyword evidence="1" id="KW-0521">NADP</keyword>
<evidence type="ECO:0000313" key="2">
    <source>
        <dbReference type="EMBL" id="CAG8579347.1"/>
    </source>
</evidence>
<dbReference type="Proteomes" id="UP000789508">
    <property type="component" value="Unassembled WGS sequence"/>
</dbReference>
<dbReference type="SUPFAM" id="SSF51735">
    <property type="entry name" value="NAD(P)-binding Rossmann-fold domains"/>
    <property type="match status" value="1"/>
</dbReference>
<dbReference type="Gene3D" id="3.40.50.720">
    <property type="entry name" value="NAD(P)-binding Rossmann-like Domain"/>
    <property type="match status" value="1"/>
</dbReference>
<dbReference type="AlphaFoldDB" id="A0A9N9BWR9"/>
<dbReference type="GO" id="GO:0005634">
    <property type="term" value="C:nucleus"/>
    <property type="evidence" value="ECO:0007669"/>
    <property type="project" value="TreeGrafter"/>
</dbReference>
<comment type="caution">
    <text evidence="2">The sequence shown here is derived from an EMBL/GenBank/DDBJ whole genome shotgun (WGS) entry which is preliminary data.</text>
</comment>
<dbReference type="EMBL" id="CAJVPS010002940">
    <property type="protein sequence ID" value="CAG8579347.1"/>
    <property type="molecule type" value="Genomic_DNA"/>
</dbReference>
<dbReference type="PANTHER" id="PTHR42748:SF22">
    <property type="entry name" value="NMRA-LIKE DOMAIN-CONTAINING PROTEIN"/>
    <property type="match status" value="1"/>
</dbReference>
<dbReference type="OrthoDB" id="10254221at2759"/>
<sequence>MAKDFIYIVEAERPTAIATIEAMVKTGSTHSNRRLQITAAVTSKATPETHAKLVSLGCNVVEFDETVPAQIPIGEVHKMMIVLSPERLDAGVAYIEAAKRANVPFVLLQSVLLADVRQDYVGKQFAEAEKRLQSLFGKKECEPQHEKHQEPTNIKARDNISQEECISELRKHHQCSHWSVLRVGIYDHYLLALKDCIRKGVLDLPIGNGKFAPVAVEDVGKAAAHILDKSENHSEHIYNITGPELVNGEILAKGLTDTLHHQLTYKPTEDKNHIAQEHIKKNITSTTEQDNVLELYELVKQGKLEIISPHFTEIEAFRSKTLEQFFLEHKEELIGA</sequence>